<feature type="region of interest" description="Disordered" evidence="1">
    <location>
        <begin position="45"/>
        <end position="74"/>
    </location>
</feature>
<dbReference type="Proteomes" id="UP000011841">
    <property type="component" value="Chromosome"/>
</dbReference>
<proteinExistence type="predicted"/>
<gene>
    <name evidence="2" type="ORF">S58_11290</name>
</gene>
<name>M4Z2A8_9BRAD</name>
<evidence type="ECO:0000313" key="3">
    <source>
        <dbReference type="Proteomes" id="UP000011841"/>
    </source>
</evidence>
<protein>
    <submittedName>
        <fullName evidence="2">Uncharacterized protein</fullName>
    </submittedName>
</protein>
<dbReference type="STRING" id="1245469.S58_11290"/>
<dbReference type="EMBL" id="AP012603">
    <property type="protein sequence ID" value="BAM87139.1"/>
    <property type="molecule type" value="Genomic_DNA"/>
</dbReference>
<dbReference type="AlphaFoldDB" id="M4Z2A8"/>
<reference evidence="2 3" key="1">
    <citation type="journal article" date="2013" name="Appl. Environ. Microbiol.">
        <title>Genome analysis suggests that the soil oligotrophic bacterium Agromonas oligotrophica (Bradyrhizobium oligotrophicum) is a nitrogen-fixing symbiont of Aeschynomene indica.</title>
        <authorList>
            <person name="Okubo T."/>
            <person name="Fukushima S."/>
            <person name="Itakura M."/>
            <person name="Oshima K."/>
            <person name="Longtonglang A."/>
            <person name="Teaumroong N."/>
            <person name="Mitsui H."/>
            <person name="Hattori M."/>
            <person name="Hattori R."/>
            <person name="Hattori T."/>
            <person name="Minamisawa K."/>
        </authorList>
    </citation>
    <scope>NUCLEOTIDE SEQUENCE [LARGE SCALE GENOMIC DNA]</scope>
    <source>
        <strain evidence="2 3">S58</strain>
    </source>
</reference>
<feature type="compositionally biased region" description="Basic and acidic residues" evidence="1">
    <location>
        <begin position="65"/>
        <end position="74"/>
    </location>
</feature>
<sequence length="74" mass="8004">MGRRFGREGFAESILVVTVTDVEHGNAKNFVSIDVVAVRGRAVRGPASRELITPQPKAASSKTSTPDRRGNRLL</sequence>
<organism evidence="2 3">
    <name type="scientific">Bradyrhizobium oligotrophicum S58</name>
    <dbReference type="NCBI Taxonomy" id="1245469"/>
    <lineage>
        <taxon>Bacteria</taxon>
        <taxon>Pseudomonadati</taxon>
        <taxon>Pseudomonadota</taxon>
        <taxon>Alphaproteobacteria</taxon>
        <taxon>Hyphomicrobiales</taxon>
        <taxon>Nitrobacteraceae</taxon>
        <taxon>Bradyrhizobium</taxon>
    </lineage>
</organism>
<dbReference type="KEGG" id="aol:S58_11290"/>
<accession>M4Z2A8</accession>
<dbReference type="HOGENOM" id="CLU_2680449_0_0_5"/>
<evidence type="ECO:0000256" key="1">
    <source>
        <dbReference type="SAM" id="MobiDB-lite"/>
    </source>
</evidence>
<keyword evidence="3" id="KW-1185">Reference proteome</keyword>
<evidence type="ECO:0000313" key="2">
    <source>
        <dbReference type="EMBL" id="BAM87139.1"/>
    </source>
</evidence>